<evidence type="ECO:0000256" key="5">
    <source>
        <dbReference type="ARBA" id="ARBA00022552"/>
    </source>
</evidence>
<keyword evidence="8" id="KW-0539">Nucleus</keyword>
<protein>
    <recommendedName>
        <fullName evidence="9">Ribosomal RNA-processing protein 40</fullName>
    </recommendedName>
</protein>
<dbReference type="Pfam" id="PF21262">
    <property type="entry name" value="RRP40_S1"/>
    <property type="match status" value="1"/>
</dbReference>
<dbReference type="Gene3D" id="2.40.50.140">
    <property type="entry name" value="Nucleic acid-binding proteins"/>
    <property type="match status" value="1"/>
</dbReference>
<evidence type="ECO:0000256" key="9">
    <source>
        <dbReference type="ARBA" id="ARBA00030615"/>
    </source>
</evidence>
<dbReference type="InterPro" id="IPR037319">
    <property type="entry name" value="Rrp40_S1"/>
</dbReference>
<accession>A0A0K0E0X3</accession>
<dbReference type="GO" id="GO:0071035">
    <property type="term" value="P:nuclear polyadenylation-dependent rRNA catabolic process"/>
    <property type="evidence" value="ECO:0007669"/>
    <property type="project" value="TreeGrafter"/>
</dbReference>
<evidence type="ECO:0000256" key="1">
    <source>
        <dbReference type="ARBA" id="ARBA00004496"/>
    </source>
</evidence>
<dbReference type="Proteomes" id="UP000035681">
    <property type="component" value="Unplaced"/>
</dbReference>
<dbReference type="CDD" id="cd22526">
    <property type="entry name" value="KH-I_Rrp40"/>
    <property type="match status" value="1"/>
</dbReference>
<dbReference type="SUPFAM" id="SSF54791">
    <property type="entry name" value="Eukaryotic type KH-domain (KH-domain type I)"/>
    <property type="match status" value="1"/>
</dbReference>
<dbReference type="InterPro" id="IPR004088">
    <property type="entry name" value="KH_dom_type_1"/>
</dbReference>
<dbReference type="WBParaSite" id="TCONS_00000454.p1">
    <property type="protein sequence ID" value="TCONS_00000454.p1"/>
    <property type="gene ID" value="XLOC_000464"/>
</dbReference>
<feature type="domain" description="K Homology" evidence="10">
    <location>
        <begin position="146"/>
        <end position="192"/>
    </location>
</feature>
<evidence type="ECO:0000313" key="11">
    <source>
        <dbReference type="Proteomes" id="UP000035681"/>
    </source>
</evidence>
<dbReference type="WBParaSite" id="SSTP_0000313500.1">
    <property type="protein sequence ID" value="SSTP_0000313500.1"/>
    <property type="gene ID" value="SSTP_0000313500"/>
</dbReference>
<dbReference type="GO" id="GO:0000467">
    <property type="term" value="P:exonucleolytic trimming to generate mature 3'-end of 5.8S rRNA from tricistronic rRNA transcript (SSU-rRNA, 5.8S rRNA, LSU-rRNA)"/>
    <property type="evidence" value="ECO:0007669"/>
    <property type="project" value="TreeGrafter"/>
</dbReference>
<evidence type="ECO:0000313" key="12">
    <source>
        <dbReference type="WBParaSite" id="SSTP_0000313500.1"/>
    </source>
</evidence>
<dbReference type="GO" id="GO:0003723">
    <property type="term" value="F:RNA binding"/>
    <property type="evidence" value="ECO:0007669"/>
    <property type="project" value="UniProtKB-KW"/>
</dbReference>
<keyword evidence="6" id="KW-0271">Exosome</keyword>
<reference evidence="12" key="1">
    <citation type="submission" date="2015-08" db="UniProtKB">
        <authorList>
            <consortium name="WormBaseParasite"/>
        </authorList>
    </citation>
    <scope>IDENTIFICATION</scope>
</reference>
<keyword evidence="11" id="KW-1185">Reference proteome</keyword>
<dbReference type="InterPro" id="IPR036612">
    <property type="entry name" value="KH_dom_type_1_sf"/>
</dbReference>
<name>A0A0K0E0X3_STRER</name>
<keyword evidence="4" id="KW-0963">Cytoplasm</keyword>
<evidence type="ECO:0000256" key="6">
    <source>
        <dbReference type="ARBA" id="ARBA00022835"/>
    </source>
</evidence>
<dbReference type="Pfam" id="PF15985">
    <property type="entry name" value="KH_6"/>
    <property type="match status" value="1"/>
</dbReference>
<dbReference type="InterPro" id="IPR049469">
    <property type="entry name" value="RRP40_KH-I"/>
</dbReference>
<dbReference type="SUPFAM" id="SSF50249">
    <property type="entry name" value="Nucleic acid-binding proteins"/>
    <property type="match status" value="1"/>
</dbReference>
<organism evidence="12">
    <name type="scientific">Strongyloides stercoralis</name>
    <name type="common">Threadworm</name>
    <dbReference type="NCBI Taxonomy" id="6248"/>
    <lineage>
        <taxon>Eukaryota</taxon>
        <taxon>Metazoa</taxon>
        <taxon>Ecdysozoa</taxon>
        <taxon>Nematoda</taxon>
        <taxon>Chromadorea</taxon>
        <taxon>Rhabditida</taxon>
        <taxon>Tylenchina</taxon>
        <taxon>Panagrolaimomorpha</taxon>
        <taxon>Strongyloidoidea</taxon>
        <taxon>Strongyloididae</taxon>
        <taxon>Strongyloides</taxon>
    </lineage>
</organism>
<evidence type="ECO:0000259" key="10">
    <source>
        <dbReference type="Pfam" id="PF15985"/>
    </source>
</evidence>
<dbReference type="InterPro" id="IPR026699">
    <property type="entry name" value="Exosome_RNA_bind1/RRP40/RRP4"/>
</dbReference>
<dbReference type="STRING" id="6248.A0A0K0E0X3"/>
<dbReference type="Gene3D" id="3.30.1370.10">
    <property type="entry name" value="K Homology domain, type 1"/>
    <property type="match status" value="1"/>
</dbReference>
<dbReference type="PANTHER" id="PTHR21321:SF1">
    <property type="entry name" value="EXOSOME COMPLEX COMPONENT RRP40"/>
    <property type="match status" value="1"/>
</dbReference>
<comment type="subcellular location">
    <subcellularLocation>
        <location evidence="1">Cytoplasm</location>
    </subcellularLocation>
    <subcellularLocation>
        <location evidence="2">Nucleus</location>
        <location evidence="2">Nucleolus</location>
    </subcellularLocation>
</comment>
<sequence length="237" mass="26114">MAKVVLPGDFIEDVKNLPSVPVIGRGLKVYKNEIISTQGGIFCSGKDGMYVDVCSKRYQPTVDDLVIGVVSNVMVENVKLDICYLENAILSTLAFEGATKRNKPNIKVGDVVYARVISTSKFLETELACIDKDNCARGLGVLPSGGMVFKVSLKHARRLLSPKCQLLNLIGKEIKYESCIGINGRVWVKADTIESIKCIVKIIQQSEAVPDCNLKEFVDSHINLTKGFCKKEHESME</sequence>
<dbReference type="GO" id="GO:0071038">
    <property type="term" value="P:TRAMP-dependent tRNA surveillance pathway"/>
    <property type="evidence" value="ECO:0007669"/>
    <property type="project" value="TreeGrafter"/>
</dbReference>
<evidence type="ECO:0000256" key="8">
    <source>
        <dbReference type="ARBA" id="ARBA00023242"/>
    </source>
</evidence>
<evidence type="ECO:0000256" key="3">
    <source>
        <dbReference type="ARBA" id="ARBA00007841"/>
    </source>
</evidence>
<dbReference type="PANTHER" id="PTHR21321">
    <property type="entry name" value="PNAS-3 RELATED"/>
    <property type="match status" value="1"/>
</dbReference>
<keyword evidence="7" id="KW-0694">RNA-binding</keyword>
<dbReference type="FunFam" id="2.40.50.140:FF:000127">
    <property type="entry name" value="Exosome complex component RRP40"/>
    <property type="match status" value="1"/>
</dbReference>
<dbReference type="GO" id="GO:0071051">
    <property type="term" value="P:poly(A)-dependent snoRNA 3'-end processing"/>
    <property type="evidence" value="ECO:0007669"/>
    <property type="project" value="TreeGrafter"/>
</dbReference>
<comment type="similarity">
    <text evidence="3">Belongs to the RRP40 family.</text>
</comment>
<dbReference type="GO" id="GO:0071034">
    <property type="term" value="P:CUT catabolic process"/>
    <property type="evidence" value="ECO:0007669"/>
    <property type="project" value="TreeGrafter"/>
</dbReference>
<evidence type="ECO:0000256" key="7">
    <source>
        <dbReference type="ARBA" id="ARBA00022884"/>
    </source>
</evidence>
<proteinExistence type="inferred from homology"/>
<dbReference type="AlphaFoldDB" id="A0A0K0E0X3"/>
<dbReference type="GO" id="GO:0005730">
    <property type="term" value="C:nucleolus"/>
    <property type="evidence" value="ECO:0007669"/>
    <property type="project" value="UniProtKB-SubCell"/>
</dbReference>
<dbReference type="GO" id="GO:0000176">
    <property type="term" value="C:nuclear exosome (RNase complex)"/>
    <property type="evidence" value="ECO:0007669"/>
    <property type="project" value="TreeGrafter"/>
</dbReference>
<evidence type="ECO:0000256" key="2">
    <source>
        <dbReference type="ARBA" id="ARBA00004604"/>
    </source>
</evidence>
<dbReference type="GO" id="GO:0000177">
    <property type="term" value="C:cytoplasmic exosome (RNase complex)"/>
    <property type="evidence" value="ECO:0007669"/>
    <property type="project" value="TreeGrafter"/>
</dbReference>
<dbReference type="CDD" id="cd05790">
    <property type="entry name" value="S1_Rrp40"/>
    <property type="match status" value="1"/>
</dbReference>
<dbReference type="FunFam" id="3.30.1370.10:FF:000038">
    <property type="entry name" value="exosome complex component RRP40"/>
    <property type="match status" value="1"/>
</dbReference>
<evidence type="ECO:0000256" key="4">
    <source>
        <dbReference type="ARBA" id="ARBA00022490"/>
    </source>
</evidence>
<dbReference type="InterPro" id="IPR012340">
    <property type="entry name" value="NA-bd_OB-fold"/>
</dbReference>
<dbReference type="GO" id="GO:0034475">
    <property type="term" value="P:U4 snRNA 3'-end processing"/>
    <property type="evidence" value="ECO:0007669"/>
    <property type="project" value="TreeGrafter"/>
</dbReference>
<keyword evidence="5" id="KW-0698">rRNA processing</keyword>